<dbReference type="AlphaFoldDB" id="A0A8J2PKW0"/>
<dbReference type="Proteomes" id="UP000708208">
    <property type="component" value="Unassembled WGS sequence"/>
</dbReference>
<reference evidence="1" key="1">
    <citation type="submission" date="2021-06" db="EMBL/GenBank/DDBJ databases">
        <authorList>
            <person name="Hodson N. C."/>
            <person name="Mongue J. A."/>
            <person name="Jaron S. K."/>
        </authorList>
    </citation>
    <scope>NUCLEOTIDE SEQUENCE</scope>
</reference>
<organism evidence="1 2">
    <name type="scientific">Allacma fusca</name>
    <dbReference type="NCBI Taxonomy" id="39272"/>
    <lineage>
        <taxon>Eukaryota</taxon>
        <taxon>Metazoa</taxon>
        <taxon>Ecdysozoa</taxon>
        <taxon>Arthropoda</taxon>
        <taxon>Hexapoda</taxon>
        <taxon>Collembola</taxon>
        <taxon>Symphypleona</taxon>
        <taxon>Sminthuridae</taxon>
        <taxon>Allacma</taxon>
    </lineage>
</organism>
<dbReference type="EMBL" id="CAJVCH010542795">
    <property type="protein sequence ID" value="CAG7827249.1"/>
    <property type="molecule type" value="Genomic_DNA"/>
</dbReference>
<sequence>MEKVDEPKKKLKYPVGVFFIVYNGLSDRFAYYGIKG</sequence>
<protein>
    <submittedName>
        <fullName evidence="1">Uncharacterized protein</fullName>
    </submittedName>
</protein>
<gene>
    <name evidence="1" type="ORF">AFUS01_LOCUS37244</name>
</gene>
<evidence type="ECO:0000313" key="2">
    <source>
        <dbReference type="Proteomes" id="UP000708208"/>
    </source>
</evidence>
<feature type="non-terminal residue" evidence="1">
    <location>
        <position position="1"/>
    </location>
</feature>
<evidence type="ECO:0000313" key="1">
    <source>
        <dbReference type="EMBL" id="CAG7827249.1"/>
    </source>
</evidence>
<accession>A0A8J2PKW0</accession>
<keyword evidence="2" id="KW-1185">Reference proteome</keyword>
<comment type="caution">
    <text evidence="1">The sequence shown here is derived from an EMBL/GenBank/DDBJ whole genome shotgun (WGS) entry which is preliminary data.</text>
</comment>
<name>A0A8J2PKW0_9HEXA</name>
<proteinExistence type="predicted"/>